<evidence type="ECO:0000256" key="3">
    <source>
        <dbReference type="ARBA" id="ARBA00022729"/>
    </source>
</evidence>
<organism evidence="6 7">
    <name type="scientific">Nocardia mexicana</name>
    <dbReference type="NCBI Taxonomy" id="279262"/>
    <lineage>
        <taxon>Bacteria</taxon>
        <taxon>Bacillati</taxon>
        <taxon>Actinomycetota</taxon>
        <taxon>Actinomycetes</taxon>
        <taxon>Mycobacteriales</taxon>
        <taxon>Nocardiaceae</taxon>
        <taxon>Nocardia</taxon>
    </lineage>
</organism>
<feature type="chain" id="PRO_5016579596" evidence="5">
    <location>
        <begin position="27"/>
        <end position="340"/>
    </location>
</feature>
<sequence>MMSARRKLLTGAIAALGVLTATTACSSTPADDNEILVYNAQYEPLTRQWVEAFTKETGIRVTLRNGDDIDLARQVVSEDAASPADVLLTENAPAMALVDRSGLFAELEPPTLAQVPEQYRPSSGRWIGTGAHATVFDYNIGKLPAEQLPASLLDLQQPQWKGRWTVPTSGADFQALVAGLLALRGEQDTAAWLRGMKENAVSSGIAVAAMRRVDIGQVDGGVIYHDDWYRDQAAARANSGNTALHYFRNQDPGAFVSISGAGVLKSSKKAAAAQRFVRFVTGRIGQEVLARGDSMAYPVGSGVPANPVLPPLDSLQAPRIDPSTLDAEQAIRLTTEAGLQ</sequence>
<evidence type="ECO:0000256" key="1">
    <source>
        <dbReference type="ARBA" id="ARBA00008520"/>
    </source>
</evidence>
<dbReference type="InterPro" id="IPR026045">
    <property type="entry name" value="Ferric-bd"/>
</dbReference>
<keyword evidence="3 5" id="KW-0732">Signal</keyword>
<dbReference type="PANTHER" id="PTHR30006">
    <property type="entry name" value="THIAMINE-BINDING PERIPLASMIC PROTEIN-RELATED"/>
    <property type="match status" value="1"/>
</dbReference>
<gene>
    <name evidence="6" type="ORF">DFR68_12549</name>
</gene>
<accession>A0A370GL88</accession>
<dbReference type="PIRSF" id="PIRSF002825">
    <property type="entry name" value="CfbpA"/>
    <property type="match status" value="1"/>
</dbReference>
<dbReference type="EMBL" id="QQAZ01000025">
    <property type="protein sequence ID" value="RDI42653.1"/>
    <property type="molecule type" value="Genomic_DNA"/>
</dbReference>
<keyword evidence="2" id="KW-0406">Ion transport</keyword>
<comment type="caution">
    <text evidence="6">The sequence shown here is derived from an EMBL/GenBank/DDBJ whole genome shotgun (WGS) entry which is preliminary data.</text>
</comment>
<dbReference type="AlphaFoldDB" id="A0A370GL88"/>
<dbReference type="Pfam" id="PF13343">
    <property type="entry name" value="SBP_bac_6"/>
    <property type="match status" value="1"/>
</dbReference>
<keyword evidence="2" id="KW-0813">Transport</keyword>
<dbReference type="PROSITE" id="PS51257">
    <property type="entry name" value="PROKAR_LIPOPROTEIN"/>
    <property type="match status" value="1"/>
</dbReference>
<reference evidence="6 7" key="1">
    <citation type="submission" date="2018-07" db="EMBL/GenBank/DDBJ databases">
        <title>Genomic Encyclopedia of Type Strains, Phase IV (KMG-IV): sequencing the most valuable type-strain genomes for metagenomic binning, comparative biology and taxonomic classification.</title>
        <authorList>
            <person name="Goeker M."/>
        </authorList>
    </citation>
    <scope>NUCLEOTIDE SEQUENCE [LARGE SCALE GENOMIC DNA]</scope>
    <source>
        <strain evidence="6 7">DSM 44952</strain>
    </source>
</reference>
<keyword evidence="4" id="KW-0408">Iron</keyword>
<keyword evidence="7" id="KW-1185">Reference proteome</keyword>
<evidence type="ECO:0000313" key="7">
    <source>
        <dbReference type="Proteomes" id="UP000255355"/>
    </source>
</evidence>
<feature type="signal peptide" evidence="5">
    <location>
        <begin position="1"/>
        <end position="26"/>
    </location>
</feature>
<dbReference type="PANTHER" id="PTHR30006:SF15">
    <property type="entry name" value="IRON-UTILIZATION PERIPLASMIC PROTEIN"/>
    <property type="match status" value="1"/>
</dbReference>
<comment type="similarity">
    <text evidence="1">Belongs to the bacterial solute-binding protein 1 family.</text>
</comment>
<evidence type="ECO:0000256" key="2">
    <source>
        <dbReference type="ARBA" id="ARBA00022496"/>
    </source>
</evidence>
<evidence type="ECO:0000256" key="4">
    <source>
        <dbReference type="PIRSR" id="PIRSR002825-1"/>
    </source>
</evidence>
<evidence type="ECO:0000313" key="6">
    <source>
        <dbReference type="EMBL" id="RDI42653.1"/>
    </source>
</evidence>
<dbReference type="SUPFAM" id="SSF53850">
    <property type="entry name" value="Periplasmic binding protein-like II"/>
    <property type="match status" value="1"/>
</dbReference>
<dbReference type="GO" id="GO:0006826">
    <property type="term" value="P:iron ion transport"/>
    <property type="evidence" value="ECO:0007669"/>
    <property type="project" value="UniProtKB-KW"/>
</dbReference>
<name>A0A370GL88_9NOCA</name>
<feature type="binding site" evidence="4">
    <location>
        <position position="90"/>
    </location>
    <ligand>
        <name>Fe cation</name>
        <dbReference type="ChEBI" id="CHEBI:24875"/>
    </ligand>
</feature>
<protein>
    <submittedName>
        <fullName evidence="6">Iron(III) transport system substrate-binding protein</fullName>
    </submittedName>
</protein>
<dbReference type="Gene3D" id="3.40.190.10">
    <property type="entry name" value="Periplasmic binding protein-like II"/>
    <property type="match status" value="2"/>
</dbReference>
<evidence type="ECO:0000256" key="5">
    <source>
        <dbReference type="SAM" id="SignalP"/>
    </source>
</evidence>
<keyword evidence="4" id="KW-0479">Metal-binding</keyword>
<dbReference type="STRING" id="1210089.GCA_001613165_06616"/>
<keyword evidence="2" id="KW-0410">Iron transport</keyword>
<dbReference type="Proteomes" id="UP000255355">
    <property type="component" value="Unassembled WGS sequence"/>
</dbReference>
<dbReference type="GO" id="GO:0046872">
    <property type="term" value="F:metal ion binding"/>
    <property type="evidence" value="ECO:0007669"/>
    <property type="project" value="UniProtKB-KW"/>
</dbReference>
<proteinExistence type="inferred from homology"/>
<dbReference type="GO" id="GO:0030288">
    <property type="term" value="C:outer membrane-bounded periplasmic space"/>
    <property type="evidence" value="ECO:0007669"/>
    <property type="project" value="TreeGrafter"/>
</dbReference>